<name>A0ACC6Q917_9ACTN</name>
<reference evidence="1" key="1">
    <citation type="submission" date="2024-03" db="EMBL/GenBank/DDBJ databases">
        <title>Novel Streptomyces species of biotechnological and ecological value are a feature of Machair soil.</title>
        <authorList>
            <person name="Prole J.R."/>
            <person name="Goodfellow M."/>
            <person name="Allenby N."/>
            <person name="Ward A.C."/>
        </authorList>
    </citation>
    <scope>NUCLEOTIDE SEQUENCE</scope>
    <source>
        <strain evidence="1">MS1.AVA.4</strain>
    </source>
</reference>
<proteinExistence type="predicted"/>
<organism evidence="1 2">
    <name type="scientific">Streptomyces pratisoli</name>
    <dbReference type="NCBI Taxonomy" id="3139917"/>
    <lineage>
        <taxon>Bacteria</taxon>
        <taxon>Bacillati</taxon>
        <taxon>Actinomycetota</taxon>
        <taxon>Actinomycetes</taxon>
        <taxon>Kitasatosporales</taxon>
        <taxon>Streptomycetaceae</taxon>
        <taxon>Streptomyces</taxon>
    </lineage>
</organism>
<keyword evidence="2" id="KW-1185">Reference proteome</keyword>
<comment type="caution">
    <text evidence="1">The sequence shown here is derived from an EMBL/GenBank/DDBJ whole genome shotgun (WGS) entry which is preliminary data.</text>
</comment>
<dbReference type="EMBL" id="JBBKAI010000001">
    <property type="protein sequence ID" value="MEJ8654938.1"/>
    <property type="molecule type" value="Genomic_DNA"/>
</dbReference>
<evidence type="ECO:0000313" key="1">
    <source>
        <dbReference type="EMBL" id="MEJ8654938.1"/>
    </source>
</evidence>
<protein>
    <submittedName>
        <fullName evidence="1">Uncharacterized protein</fullName>
    </submittedName>
</protein>
<dbReference type="Proteomes" id="UP001375539">
    <property type="component" value="Unassembled WGS sequence"/>
</dbReference>
<gene>
    <name evidence="1" type="ORF">WKI58_00025</name>
</gene>
<evidence type="ECO:0000313" key="2">
    <source>
        <dbReference type="Proteomes" id="UP001375539"/>
    </source>
</evidence>
<accession>A0ACC6Q917</accession>
<sequence>MQNTRIAEQAGQTEEAGAPLTQAEQEQACATWQELARSERDPNAQRVPRAELELVRPFFELGWAMGVRTGHTGAAMADVPVDRATVAGAFVGLMSERVADRLVSAVARTLDPQLAGPVLWQMVSYHGSLTQGHGIYWVNAIHAHADPFGDAPTLRYDLCHVVGALPVTKVRNVRRRSLTPLPAYRMG</sequence>